<dbReference type="Proteomes" id="UP001451303">
    <property type="component" value="Unassembled WGS sequence"/>
</dbReference>
<sequence>MASFSSAPGSGSYNTTDNLLFPPPPPSVITAPQTLPDASLEPTSIQSIITSLSLTAFVEGGYMAETDRNPLKILSPFPLYPATTFSCSDANQGSSSTDTFDPSSYYRPGFDPKLRNASTTIYYLLTGANGGAGGGGGRQGGSPKGYLHRNRGRIIHTLHRGRGRYVILHADEKPCRVESFVVGKNVEKGERVQWIVEGGKYKGTFVFPLEDDEDGDKGDGDDEMIFISETTVPGWEVFDHDFLDRKGLEMLMEGDEDKIRQLQWLIKEEQ</sequence>
<comment type="caution">
    <text evidence="3">The sequence shown here is derived from an EMBL/GenBank/DDBJ whole genome shotgun (WGS) entry which is preliminary data.</text>
</comment>
<gene>
    <name evidence="3" type="ORF">QR685DRAFT_601064</name>
</gene>
<keyword evidence="4" id="KW-1185">Reference proteome</keyword>
<dbReference type="EMBL" id="JAVLET010000015">
    <property type="protein sequence ID" value="KAL0465851.1"/>
    <property type="molecule type" value="Genomic_DNA"/>
</dbReference>
<evidence type="ECO:0000313" key="4">
    <source>
        <dbReference type="Proteomes" id="UP001451303"/>
    </source>
</evidence>
<dbReference type="InterPro" id="IPR009327">
    <property type="entry name" value="Cupin_DUF985"/>
</dbReference>
<proteinExistence type="predicted"/>
<dbReference type="InterPro" id="IPR011051">
    <property type="entry name" value="RmlC_Cupin_sf"/>
</dbReference>
<organism evidence="3 4">
    <name type="scientific">Neurospora intermedia</name>
    <dbReference type="NCBI Taxonomy" id="5142"/>
    <lineage>
        <taxon>Eukaryota</taxon>
        <taxon>Fungi</taxon>
        <taxon>Dikarya</taxon>
        <taxon>Ascomycota</taxon>
        <taxon>Pezizomycotina</taxon>
        <taxon>Sordariomycetes</taxon>
        <taxon>Sordariomycetidae</taxon>
        <taxon>Sordariales</taxon>
        <taxon>Sordariaceae</taxon>
        <taxon>Neurospora</taxon>
    </lineage>
</organism>
<evidence type="ECO:0000256" key="1">
    <source>
        <dbReference type="SAM" id="MobiDB-lite"/>
    </source>
</evidence>
<dbReference type="InterPro" id="IPR039935">
    <property type="entry name" value="YML079W-like"/>
</dbReference>
<evidence type="ECO:0000259" key="2">
    <source>
        <dbReference type="Pfam" id="PF06172"/>
    </source>
</evidence>
<feature type="region of interest" description="Disordered" evidence="1">
    <location>
        <begin position="1"/>
        <end position="35"/>
    </location>
</feature>
<feature type="compositionally biased region" description="Polar residues" evidence="1">
    <location>
        <begin position="1"/>
        <end position="18"/>
    </location>
</feature>
<dbReference type="PANTHER" id="PTHR33387:SF3">
    <property type="entry name" value="DUF985 DOMAIN-CONTAINING PROTEIN"/>
    <property type="match status" value="1"/>
</dbReference>
<protein>
    <submittedName>
        <fullName evidence="3">RmlC-like cupin domain-containing protein</fullName>
    </submittedName>
</protein>
<dbReference type="SUPFAM" id="SSF51182">
    <property type="entry name" value="RmlC-like cupins"/>
    <property type="match status" value="1"/>
</dbReference>
<evidence type="ECO:0000313" key="3">
    <source>
        <dbReference type="EMBL" id="KAL0465851.1"/>
    </source>
</evidence>
<feature type="domain" description="DUF985" evidence="2">
    <location>
        <begin position="46"/>
        <end position="242"/>
    </location>
</feature>
<dbReference type="InterPro" id="IPR014710">
    <property type="entry name" value="RmlC-like_jellyroll"/>
</dbReference>
<dbReference type="PANTHER" id="PTHR33387">
    <property type="entry name" value="RMLC-LIKE JELLY ROLL FOLD PROTEIN"/>
    <property type="match status" value="1"/>
</dbReference>
<accession>A0ABR3CZH7</accession>
<dbReference type="Gene3D" id="2.60.120.10">
    <property type="entry name" value="Jelly Rolls"/>
    <property type="match status" value="1"/>
</dbReference>
<dbReference type="Pfam" id="PF06172">
    <property type="entry name" value="Cupin_5"/>
    <property type="match status" value="1"/>
</dbReference>
<name>A0ABR3CZH7_NEUIN</name>
<reference evidence="3 4" key="1">
    <citation type="submission" date="2023-09" db="EMBL/GenBank/DDBJ databases">
        <title>Multi-omics analysis of a traditional fermented food reveals byproduct-associated fungal strains for waste-to-food upcycling.</title>
        <authorList>
            <consortium name="Lawrence Berkeley National Laboratory"/>
            <person name="Rekdal V.M."/>
            <person name="Villalobos-Escobedo J.M."/>
            <person name="Rodriguez-Valeron N."/>
            <person name="Garcia M.O."/>
            <person name="Vasquez D.P."/>
            <person name="Damayanti I."/>
            <person name="Sorensen P.M."/>
            <person name="Baidoo E.E."/>
            <person name="De Carvalho A.C."/>
            <person name="Riley R."/>
            <person name="Lipzen A."/>
            <person name="He G."/>
            <person name="Yan M."/>
            <person name="Haridas S."/>
            <person name="Daum C."/>
            <person name="Yoshinaga Y."/>
            <person name="Ng V."/>
            <person name="Grigoriev I.V."/>
            <person name="Munk R."/>
            <person name="Nuraida L."/>
            <person name="Wijaya C.H."/>
            <person name="Morales P.-C."/>
            <person name="Keasling J.D."/>
        </authorList>
    </citation>
    <scope>NUCLEOTIDE SEQUENCE [LARGE SCALE GENOMIC DNA]</scope>
    <source>
        <strain evidence="3 4">FGSC 2613</strain>
    </source>
</reference>